<evidence type="ECO:0000313" key="3">
    <source>
        <dbReference type="Proteomes" id="UP000292459"/>
    </source>
</evidence>
<accession>A0A4Q7EAJ4</accession>
<evidence type="ECO:0008006" key="4">
    <source>
        <dbReference type="Google" id="ProtNLM"/>
    </source>
</evidence>
<sequence>MSVLRRYWMAGLGFPRLTSARATQADKANTEYALSHLPVERLYDWEVILEKGFDVEQKEKKKRSAHRSHVRRFVSFCFKNGILQDPQKLTEKQKRIPRRPEKIGKRPKLRPGRIDLSKFALTATELTVHQAQSLKEYREYLEKTRQRQRRKKSVRETTSDMHRRSVCRFWGFLHRERGIPLEALTFDSIIGRADCQDQQATQQVIEAFEDLAADYAEFISARGAVSSTIKSDLARLTRLCQYQYRGQYLDKHGNDIPVMSCLRELINYYKELSSNELAVIPLDLKWLDLPQVINQVTLPAFQWTEHRTVHWSKRKNTAIADSFAEAILLAVFTLMPPRRSGEWCRAKVAMACDLKSRPADLREEEWIWPLPEDRRSKEEIKCSYLTRQYVHVDPITGEKFGAYLGSIPPANRYLERVPIWFKDTPARAAKSGDSHKDQRITVLNRQVYRGKTLYDFLEAYLLGCWRDQRGNWVSLGRSLARPNEQFQYYELRSSLLKPQITSGEQPAGWLFLGPKSGKPIRTNDFGTKFALVFNRMAMHAQIGRRYMNPHLMRSVYAVHMIDTSSSLAELKSLATAMGHTLETLERIYDKRRPDQKMRLIEVKVQKTIDDICGAATTWDLQGKSE</sequence>
<dbReference type="RefSeq" id="WP_130199419.1">
    <property type="nucleotide sequence ID" value="NZ_QVFV01000002.1"/>
</dbReference>
<evidence type="ECO:0000256" key="1">
    <source>
        <dbReference type="ARBA" id="ARBA00023172"/>
    </source>
</evidence>
<organism evidence="2 3">
    <name type="scientific">Leptolyngbya iicbica LK</name>
    <dbReference type="NCBI Taxonomy" id="2294035"/>
    <lineage>
        <taxon>Bacteria</taxon>
        <taxon>Bacillati</taxon>
        <taxon>Cyanobacteriota</taxon>
        <taxon>Cyanophyceae</taxon>
        <taxon>Leptolyngbyales</taxon>
        <taxon>Leptolyngbyaceae</taxon>
        <taxon>Leptolyngbya group</taxon>
        <taxon>Leptolyngbya</taxon>
        <taxon>Leptolyngbya iicbica</taxon>
    </lineage>
</organism>
<protein>
    <recommendedName>
        <fullName evidence="4">Integrase</fullName>
    </recommendedName>
</protein>
<dbReference type="OrthoDB" id="503965at2"/>
<dbReference type="GO" id="GO:0006310">
    <property type="term" value="P:DNA recombination"/>
    <property type="evidence" value="ECO:0007669"/>
    <property type="project" value="UniProtKB-KW"/>
</dbReference>
<dbReference type="InterPro" id="IPR013762">
    <property type="entry name" value="Integrase-like_cat_sf"/>
</dbReference>
<dbReference type="GO" id="GO:0015074">
    <property type="term" value="P:DNA integration"/>
    <property type="evidence" value="ECO:0007669"/>
    <property type="project" value="InterPro"/>
</dbReference>
<dbReference type="SUPFAM" id="SSF56349">
    <property type="entry name" value="DNA breaking-rejoining enzymes"/>
    <property type="match status" value="1"/>
</dbReference>
<dbReference type="EMBL" id="QVFV01000002">
    <property type="protein sequence ID" value="RZM79553.1"/>
    <property type="molecule type" value="Genomic_DNA"/>
</dbReference>
<evidence type="ECO:0000313" key="2">
    <source>
        <dbReference type="EMBL" id="RZM79553.1"/>
    </source>
</evidence>
<dbReference type="AlphaFoldDB" id="A0A4Q7EAJ4"/>
<proteinExistence type="predicted"/>
<gene>
    <name evidence="2" type="ORF">DYY88_12605</name>
</gene>
<comment type="caution">
    <text evidence="2">The sequence shown here is derived from an EMBL/GenBank/DDBJ whole genome shotgun (WGS) entry which is preliminary data.</text>
</comment>
<name>A0A4Q7EAJ4_9CYAN</name>
<keyword evidence="1" id="KW-0233">DNA recombination</keyword>
<dbReference type="Gene3D" id="1.10.443.10">
    <property type="entry name" value="Intergrase catalytic core"/>
    <property type="match status" value="1"/>
</dbReference>
<keyword evidence="3" id="KW-1185">Reference proteome</keyword>
<dbReference type="InterPro" id="IPR011010">
    <property type="entry name" value="DNA_brk_join_enz"/>
</dbReference>
<dbReference type="Proteomes" id="UP000292459">
    <property type="component" value="Unassembled WGS sequence"/>
</dbReference>
<dbReference type="GO" id="GO:0003677">
    <property type="term" value="F:DNA binding"/>
    <property type="evidence" value="ECO:0007669"/>
    <property type="project" value="InterPro"/>
</dbReference>
<reference evidence="2 3" key="1">
    <citation type="submission" date="2018-11" db="EMBL/GenBank/DDBJ databases">
        <title>Whole genome sequencing of an environmental sample.</title>
        <authorList>
            <person name="Sarangi A.N."/>
            <person name="Singh D."/>
            <person name="Tripathy S."/>
        </authorList>
    </citation>
    <scope>NUCLEOTIDE SEQUENCE [LARGE SCALE GENOMIC DNA]</scope>
    <source>
        <strain evidence="2 3">Lakshadweep</strain>
    </source>
</reference>